<keyword evidence="1" id="KW-0732">Signal</keyword>
<name>A0A8T9Q8J7_9BACT</name>
<sequence length="48" mass="5393">MKKLLLTVLPALSLLAQNSLAQTAPPPATEPTKDNVWMIYDHPVPRRR</sequence>
<organism evidence="2 3">
    <name type="scientific">Hymenobacter cellulosilyticus</name>
    <dbReference type="NCBI Taxonomy" id="2932248"/>
    <lineage>
        <taxon>Bacteria</taxon>
        <taxon>Pseudomonadati</taxon>
        <taxon>Bacteroidota</taxon>
        <taxon>Cytophagia</taxon>
        <taxon>Cytophagales</taxon>
        <taxon>Hymenobacteraceae</taxon>
        <taxon>Hymenobacter</taxon>
    </lineage>
</organism>
<proteinExistence type="predicted"/>
<dbReference type="AlphaFoldDB" id="A0A8T9Q8J7"/>
<evidence type="ECO:0000256" key="1">
    <source>
        <dbReference type="SAM" id="SignalP"/>
    </source>
</evidence>
<gene>
    <name evidence="2" type="ORF">MUN79_08195</name>
</gene>
<evidence type="ECO:0000313" key="3">
    <source>
        <dbReference type="Proteomes" id="UP000831796"/>
    </source>
</evidence>
<dbReference type="Proteomes" id="UP000831796">
    <property type="component" value="Chromosome"/>
</dbReference>
<feature type="signal peptide" evidence="1">
    <location>
        <begin position="1"/>
        <end position="21"/>
    </location>
</feature>
<dbReference type="KEGG" id="hcu:MUN79_08195"/>
<accession>A0A8T9Q8J7</accession>
<protein>
    <submittedName>
        <fullName evidence="2">Uncharacterized protein</fullName>
    </submittedName>
</protein>
<dbReference type="EMBL" id="CP095046">
    <property type="protein sequence ID" value="UOQ73877.1"/>
    <property type="molecule type" value="Genomic_DNA"/>
</dbReference>
<dbReference type="RefSeq" id="WP_244677225.1">
    <property type="nucleotide sequence ID" value="NZ_CP095046.1"/>
</dbReference>
<evidence type="ECO:0000313" key="2">
    <source>
        <dbReference type="EMBL" id="UOQ73877.1"/>
    </source>
</evidence>
<feature type="chain" id="PRO_5035762979" evidence="1">
    <location>
        <begin position="22"/>
        <end position="48"/>
    </location>
</feature>
<keyword evidence="3" id="KW-1185">Reference proteome</keyword>
<reference evidence="2" key="1">
    <citation type="submission" date="2022-04" db="EMBL/GenBank/DDBJ databases">
        <title>Hymenobacter sp. isolated from the air.</title>
        <authorList>
            <person name="Won M."/>
            <person name="Lee C.-M."/>
            <person name="Woen H.-Y."/>
            <person name="Kwon S.-W."/>
        </authorList>
    </citation>
    <scope>NUCLEOTIDE SEQUENCE</scope>
    <source>
        <strain evidence="2">5116S-3</strain>
    </source>
</reference>